<dbReference type="EMBL" id="JAEQBW010000016">
    <property type="protein sequence ID" value="MBK6267292.1"/>
    <property type="molecule type" value="Genomic_DNA"/>
</dbReference>
<dbReference type="AlphaFoldDB" id="A0A934X2K7"/>
<protein>
    <submittedName>
        <fullName evidence="6">DegT/DnrJ/EryC1/StrS family aminotransferase</fullName>
    </submittedName>
</protein>
<keyword evidence="1 4" id="KW-0663">Pyridoxal phosphate</keyword>
<feature type="modified residue" description="N6-(pyridoxal phosphate)lysine" evidence="4">
    <location>
        <position position="186"/>
    </location>
</feature>
<evidence type="ECO:0000256" key="1">
    <source>
        <dbReference type="ARBA" id="ARBA00022898"/>
    </source>
</evidence>
<dbReference type="Gene3D" id="3.90.1150.10">
    <property type="entry name" value="Aspartate Aminotransferase, domain 1"/>
    <property type="match status" value="1"/>
</dbReference>
<evidence type="ECO:0000313" key="6">
    <source>
        <dbReference type="EMBL" id="MBK6267292.1"/>
    </source>
</evidence>
<keyword evidence="6" id="KW-0032">Aminotransferase</keyword>
<keyword evidence="7" id="KW-1185">Reference proteome</keyword>
<organism evidence="6 7">
    <name type="scientific">Marivirga aurantiaca</name>
    <dbReference type="NCBI Taxonomy" id="2802615"/>
    <lineage>
        <taxon>Bacteria</taxon>
        <taxon>Pseudomonadati</taxon>
        <taxon>Bacteroidota</taxon>
        <taxon>Cytophagia</taxon>
        <taxon>Cytophagales</taxon>
        <taxon>Marivirgaceae</taxon>
        <taxon>Marivirga</taxon>
    </lineage>
</organism>
<gene>
    <name evidence="6" type="ORF">JKA74_19780</name>
</gene>
<evidence type="ECO:0000256" key="4">
    <source>
        <dbReference type="PIRSR" id="PIRSR000390-2"/>
    </source>
</evidence>
<dbReference type="GO" id="GO:0008483">
    <property type="term" value="F:transaminase activity"/>
    <property type="evidence" value="ECO:0007669"/>
    <property type="project" value="UniProtKB-KW"/>
</dbReference>
<dbReference type="CDD" id="cd00616">
    <property type="entry name" value="AHBA_syn"/>
    <property type="match status" value="1"/>
</dbReference>
<dbReference type="InterPro" id="IPR015421">
    <property type="entry name" value="PyrdxlP-dep_Trfase_major"/>
</dbReference>
<comment type="caution">
    <text evidence="6">The sequence shown here is derived from an EMBL/GenBank/DDBJ whole genome shotgun (WGS) entry which is preliminary data.</text>
</comment>
<dbReference type="InterPro" id="IPR015422">
    <property type="entry name" value="PyrdxlP-dep_Trfase_small"/>
</dbReference>
<evidence type="ECO:0000313" key="7">
    <source>
        <dbReference type="Proteomes" id="UP000611723"/>
    </source>
</evidence>
<evidence type="ECO:0000256" key="5">
    <source>
        <dbReference type="RuleBase" id="RU004508"/>
    </source>
</evidence>
<dbReference type="Pfam" id="PF01041">
    <property type="entry name" value="DegT_DnrJ_EryC1"/>
    <property type="match status" value="1"/>
</dbReference>
<dbReference type="PANTHER" id="PTHR30244">
    <property type="entry name" value="TRANSAMINASE"/>
    <property type="match status" value="1"/>
</dbReference>
<dbReference type="PANTHER" id="PTHR30244:SF36">
    <property type="entry name" value="3-OXO-GLUCOSE-6-PHOSPHATE:GLUTAMATE AMINOTRANSFERASE"/>
    <property type="match status" value="1"/>
</dbReference>
<dbReference type="PIRSF" id="PIRSF000390">
    <property type="entry name" value="PLP_StrS"/>
    <property type="match status" value="1"/>
</dbReference>
<sequence length="363" mass="40643">MLDRTIPFVRLSPVPEDVQKAVQEVMDSGVFFNGKYSTLFESSFKKYLSIDHFIPTANCTDALEIILRAHEIGAGDEVIVPAFTWFSDASVVQLVGAKPVFGDVDLTHYGLDISSTEALLGGKTKAIIVPHLFGSTHPEIKQFRQMCDEHQLLLIEDCAQAHGSTLNNCLAGTFGHMAAFSFYPTKNLGALGDAGCIVTNDAHFSHQYKLWSNHGQQERNNHLQLGRNSRMDEIQAAVLMARLPYLKQNNDRRRELAKMYLRELAHLPIALPEENNGHVYHQFVIRLEKRDALKDFLLSKGIQTDIHYPTALSDMDCFQKSVPADCPNARLVAATILSLPIHPNHEVADVNYVCQQIKVFFKG</sequence>
<dbReference type="GO" id="GO:0030170">
    <property type="term" value="F:pyridoxal phosphate binding"/>
    <property type="evidence" value="ECO:0007669"/>
    <property type="project" value="TreeGrafter"/>
</dbReference>
<dbReference type="RefSeq" id="WP_201432979.1">
    <property type="nucleotide sequence ID" value="NZ_JAEQBW010000016.1"/>
</dbReference>
<reference evidence="6" key="1">
    <citation type="submission" date="2021-01" db="EMBL/GenBank/DDBJ databases">
        <title>Marivirga aurantiaca sp. nov., isolated from intertidal surface sediments.</title>
        <authorList>
            <person name="Zhang M."/>
        </authorList>
    </citation>
    <scope>NUCLEOTIDE SEQUENCE</scope>
    <source>
        <strain evidence="6">S37H4</strain>
    </source>
</reference>
<dbReference type="GO" id="GO:0000271">
    <property type="term" value="P:polysaccharide biosynthetic process"/>
    <property type="evidence" value="ECO:0007669"/>
    <property type="project" value="TreeGrafter"/>
</dbReference>
<dbReference type="InterPro" id="IPR015424">
    <property type="entry name" value="PyrdxlP-dep_Trfase"/>
</dbReference>
<dbReference type="Gene3D" id="3.40.640.10">
    <property type="entry name" value="Type I PLP-dependent aspartate aminotransferase-like (Major domain)"/>
    <property type="match status" value="1"/>
</dbReference>
<name>A0A934X2K7_9BACT</name>
<proteinExistence type="inferred from homology"/>
<dbReference type="Proteomes" id="UP000611723">
    <property type="component" value="Unassembled WGS sequence"/>
</dbReference>
<feature type="active site" description="Proton acceptor" evidence="3">
    <location>
        <position position="186"/>
    </location>
</feature>
<evidence type="ECO:0000256" key="3">
    <source>
        <dbReference type="PIRSR" id="PIRSR000390-1"/>
    </source>
</evidence>
<evidence type="ECO:0000256" key="2">
    <source>
        <dbReference type="ARBA" id="ARBA00037999"/>
    </source>
</evidence>
<dbReference type="SUPFAM" id="SSF53383">
    <property type="entry name" value="PLP-dependent transferases"/>
    <property type="match status" value="1"/>
</dbReference>
<accession>A0A934X2K7</accession>
<comment type="similarity">
    <text evidence="2 5">Belongs to the DegT/DnrJ/EryC1 family.</text>
</comment>
<dbReference type="InterPro" id="IPR000653">
    <property type="entry name" value="DegT/StrS_aminotransferase"/>
</dbReference>
<keyword evidence="6" id="KW-0808">Transferase</keyword>